<gene>
    <name evidence="1" type="ORF">PCOR1329_LOCUS67313</name>
</gene>
<proteinExistence type="predicted"/>
<feature type="non-terminal residue" evidence="1">
    <location>
        <position position="130"/>
    </location>
</feature>
<organism evidence="1 2">
    <name type="scientific">Prorocentrum cordatum</name>
    <dbReference type="NCBI Taxonomy" id="2364126"/>
    <lineage>
        <taxon>Eukaryota</taxon>
        <taxon>Sar</taxon>
        <taxon>Alveolata</taxon>
        <taxon>Dinophyceae</taxon>
        <taxon>Prorocentrales</taxon>
        <taxon>Prorocentraceae</taxon>
        <taxon>Prorocentrum</taxon>
    </lineage>
</organism>
<evidence type="ECO:0000313" key="2">
    <source>
        <dbReference type="Proteomes" id="UP001189429"/>
    </source>
</evidence>
<keyword evidence="2" id="KW-1185">Reference proteome</keyword>
<comment type="caution">
    <text evidence="1">The sequence shown here is derived from an EMBL/GenBank/DDBJ whole genome shotgun (WGS) entry which is preliminary data.</text>
</comment>
<dbReference type="Proteomes" id="UP001189429">
    <property type="component" value="Unassembled WGS sequence"/>
</dbReference>
<name>A0ABN9WH80_9DINO</name>
<sequence>MASVLACASAFFFFFCFFFPASWIKASISLAVSTQPASIASQSSRGALASKSRAQTVPQPLPVGGGACRLLLPFTETLHLLWTHISANADKAMFEKYGLEPGGIILAEEKHMPVYAELQAGLGAAARDLR</sequence>
<accession>A0ABN9WH80</accession>
<reference evidence="1" key="1">
    <citation type="submission" date="2023-10" db="EMBL/GenBank/DDBJ databases">
        <authorList>
            <person name="Chen Y."/>
            <person name="Shah S."/>
            <person name="Dougan E. K."/>
            <person name="Thang M."/>
            <person name="Chan C."/>
        </authorList>
    </citation>
    <scope>NUCLEOTIDE SEQUENCE [LARGE SCALE GENOMIC DNA]</scope>
</reference>
<protein>
    <submittedName>
        <fullName evidence="1">Uncharacterized protein</fullName>
    </submittedName>
</protein>
<evidence type="ECO:0000313" key="1">
    <source>
        <dbReference type="EMBL" id="CAK0885812.1"/>
    </source>
</evidence>
<dbReference type="Gene3D" id="3.30.1110.10">
    <property type="match status" value="1"/>
</dbReference>
<dbReference type="EMBL" id="CAUYUJ010018720">
    <property type="protein sequence ID" value="CAK0885812.1"/>
    <property type="molecule type" value="Genomic_DNA"/>
</dbReference>